<evidence type="ECO:0008006" key="2">
    <source>
        <dbReference type="Google" id="ProtNLM"/>
    </source>
</evidence>
<protein>
    <recommendedName>
        <fullName evidence="2">Proteasome assembly chaperone family protein</fullName>
    </recommendedName>
</protein>
<dbReference type="AlphaFoldDB" id="X1A6F8"/>
<gene>
    <name evidence="1" type="ORF">S01H4_35318</name>
</gene>
<sequence>MNEDETERNKHTDEEDLILDYVEVIDFEEMNLSDATVIVGFPSIGLVSTIVANYLIDALDLKQIGALNSPQFPTLSVVHTGEPLSPVRIYAGVLETGGKIAVFVSEFKPKSHLINSISNTVMEWICEKGCNLLISPEGIVVEREEDKFSEEENIANAYAIGSTEKARTMLREKEIAEFKNGIIAGVSGVLLNMGKQAGFDVIAILAEAHPDIPDAGAAASALNVIAKIIGVK</sequence>
<proteinExistence type="predicted"/>
<comment type="caution">
    <text evidence="1">The sequence shown here is derived from an EMBL/GenBank/DDBJ whole genome shotgun (WGS) entry which is preliminary data.</text>
</comment>
<reference evidence="1" key="1">
    <citation type="journal article" date="2014" name="Front. Microbiol.">
        <title>High frequency of phylogenetically diverse reductive dehalogenase-homologous genes in deep subseafloor sedimentary metagenomes.</title>
        <authorList>
            <person name="Kawai M."/>
            <person name="Futagami T."/>
            <person name="Toyoda A."/>
            <person name="Takaki Y."/>
            <person name="Nishi S."/>
            <person name="Hori S."/>
            <person name="Arai W."/>
            <person name="Tsubouchi T."/>
            <person name="Morono Y."/>
            <person name="Uchiyama I."/>
            <person name="Ito T."/>
            <person name="Fujiyama A."/>
            <person name="Inagaki F."/>
            <person name="Takami H."/>
        </authorList>
    </citation>
    <scope>NUCLEOTIDE SEQUENCE</scope>
    <source>
        <strain evidence="1">Expedition CK06-06</strain>
    </source>
</reference>
<dbReference type="Pfam" id="PF09754">
    <property type="entry name" value="PAC2"/>
    <property type="match status" value="1"/>
</dbReference>
<evidence type="ECO:0000313" key="1">
    <source>
        <dbReference type="EMBL" id="GAG77730.1"/>
    </source>
</evidence>
<dbReference type="EMBL" id="BART01018761">
    <property type="protein sequence ID" value="GAG77730.1"/>
    <property type="molecule type" value="Genomic_DNA"/>
</dbReference>
<accession>X1A6F8</accession>
<dbReference type="InterPro" id="IPR038389">
    <property type="entry name" value="PSMG2_sf"/>
</dbReference>
<dbReference type="PANTHER" id="PTHR35610:SF3">
    <property type="entry name" value="PROTEASOME ASSEMBLY CHAPERONE FAMILY PROTEIN"/>
    <property type="match status" value="1"/>
</dbReference>
<organism evidence="1">
    <name type="scientific">marine sediment metagenome</name>
    <dbReference type="NCBI Taxonomy" id="412755"/>
    <lineage>
        <taxon>unclassified sequences</taxon>
        <taxon>metagenomes</taxon>
        <taxon>ecological metagenomes</taxon>
    </lineage>
</organism>
<dbReference type="Gene3D" id="3.40.50.10900">
    <property type="entry name" value="PAC-like subunit"/>
    <property type="match status" value="1"/>
</dbReference>
<dbReference type="SUPFAM" id="SSF159659">
    <property type="entry name" value="Cgl1923-like"/>
    <property type="match status" value="1"/>
</dbReference>
<dbReference type="InterPro" id="IPR019151">
    <property type="entry name" value="Proteasome_assmbl_chaperone_2"/>
</dbReference>
<name>X1A6F8_9ZZZZ</name>
<dbReference type="PANTHER" id="PTHR35610">
    <property type="entry name" value="3-ISOPROPYLMALATE DEHYDRATASE-RELATED"/>
    <property type="match status" value="1"/>
</dbReference>